<accession>A0AB34J9N7</accession>
<reference evidence="2 3" key="1">
    <citation type="journal article" date="2024" name="Science">
        <title>Giant polyketide synthase enzymes in the biosynthesis of giant marine polyether toxins.</title>
        <authorList>
            <person name="Fallon T.R."/>
            <person name="Shende V.V."/>
            <person name="Wierzbicki I.H."/>
            <person name="Pendleton A.L."/>
            <person name="Watervoot N.F."/>
            <person name="Auber R.P."/>
            <person name="Gonzalez D.J."/>
            <person name="Wisecaver J.H."/>
            <person name="Moore B.S."/>
        </authorList>
    </citation>
    <scope>NUCLEOTIDE SEQUENCE [LARGE SCALE GENOMIC DNA]</scope>
    <source>
        <strain evidence="2 3">12B1</strain>
    </source>
</reference>
<feature type="compositionally biased region" description="Acidic residues" evidence="1">
    <location>
        <begin position="575"/>
        <end position="612"/>
    </location>
</feature>
<feature type="region of interest" description="Disordered" evidence="1">
    <location>
        <begin position="547"/>
        <end position="623"/>
    </location>
</feature>
<name>A0AB34J9N7_PRYPA</name>
<protein>
    <submittedName>
        <fullName evidence="2">Uncharacterized protein</fullName>
    </submittedName>
</protein>
<feature type="compositionally biased region" description="Acidic residues" evidence="1">
    <location>
        <begin position="548"/>
        <end position="567"/>
    </location>
</feature>
<dbReference type="Proteomes" id="UP001515480">
    <property type="component" value="Unassembled WGS sequence"/>
</dbReference>
<proteinExistence type="predicted"/>
<dbReference type="EMBL" id="JBGBPQ010000010">
    <property type="protein sequence ID" value="KAL1518519.1"/>
    <property type="molecule type" value="Genomic_DNA"/>
</dbReference>
<gene>
    <name evidence="2" type="ORF">AB1Y20_002808</name>
</gene>
<organism evidence="2 3">
    <name type="scientific">Prymnesium parvum</name>
    <name type="common">Toxic golden alga</name>
    <dbReference type="NCBI Taxonomy" id="97485"/>
    <lineage>
        <taxon>Eukaryota</taxon>
        <taxon>Haptista</taxon>
        <taxon>Haptophyta</taxon>
        <taxon>Prymnesiophyceae</taxon>
        <taxon>Prymnesiales</taxon>
        <taxon>Prymnesiaceae</taxon>
        <taxon>Prymnesium</taxon>
    </lineage>
</organism>
<dbReference type="AlphaFoldDB" id="A0AB34J9N7"/>
<evidence type="ECO:0000256" key="1">
    <source>
        <dbReference type="SAM" id="MobiDB-lite"/>
    </source>
</evidence>
<evidence type="ECO:0000313" key="3">
    <source>
        <dbReference type="Proteomes" id="UP001515480"/>
    </source>
</evidence>
<sequence length="623" mass="66520">MWCVAECDVDLRSVRFVQVAVELAWVQDLLQACLNAGLSRSPLRTWSAVCTVLCRCAQSLAGAAAATRRLRAGDLHKLQVLGGRGTHVFSGAAAAIPLAPPGWRRSSESATRILRTAGAVTNNPQIAVDSPASQAAEVVIFLSTTFPVAPMMPNPAPTAAAVMQYVVNRNRTSGDRFALDFDDSWAAYTLPLAQCCMTPRTQMLVSPSASLAQPFAPFWQKFHITCLEYIGQKIGRLAMVPYLSGDPVVLMAGDATVAQLAMLQRSKSAAIAVVQREVASHHELRALQTKELVTHVSGVNLWFADAVSRGRWATLNVVCAAALRLKYHVVRAESRVEAFMCGLAAAFIAAAALIQVALPSLLSTRRSNSSLRVVTFAPQAPPRAAGRRRARPPVSAEGRKGLLAARVGLLAASGSAAHAPLQPPWALAPVTDDDDAMLRLAADAAASDDVDEAAVTTQLVLRAATPPCTLRALRPPAAPLALAAPERGRRPQPARAVAAATRRAQAWEHVSNTFDFEKSATRLGMLMTVDGTDDDKIKIQGLDNYTFADEDGGEEAQESDQDGDDEDIQGREADVEIQEGGDDEEDIDKGDSSDDEEYENAGDSSDSDDDTAEPAGHSAHEHW</sequence>
<keyword evidence="3" id="KW-1185">Reference proteome</keyword>
<comment type="caution">
    <text evidence="2">The sequence shown here is derived from an EMBL/GenBank/DDBJ whole genome shotgun (WGS) entry which is preliminary data.</text>
</comment>
<evidence type="ECO:0000313" key="2">
    <source>
        <dbReference type="EMBL" id="KAL1518519.1"/>
    </source>
</evidence>